<accession>A0A5N6QHG5</accession>
<dbReference type="PANTHER" id="PTHR11260:SF676">
    <property type="entry name" value="GLUTATHIONE S-TRANSFERASE U8"/>
    <property type="match status" value="1"/>
</dbReference>
<feature type="domain" description="GST C-terminal" evidence="1">
    <location>
        <begin position="1"/>
        <end position="109"/>
    </location>
</feature>
<sequence length="116" mass="13487">MPANLKFRGGEEKEHEKAVEEASELLKFVEEKLKEKRFFGGESIGMVDFVTNIIAFWQGIFEEALEVELLVKEKFPKLTNWSHEFVSKNIVKECLPPRDKLIAYSRKRFGNHNASK</sequence>
<gene>
    <name evidence="2" type="ORF">FH972_002210</name>
</gene>
<dbReference type="SUPFAM" id="SSF47616">
    <property type="entry name" value="GST C-terminal domain-like"/>
    <property type="match status" value="1"/>
</dbReference>
<evidence type="ECO:0000313" key="2">
    <source>
        <dbReference type="EMBL" id="KAE7997590.1"/>
    </source>
</evidence>
<dbReference type="InterPro" id="IPR045074">
    <property type="entry name" value="GST_C_Tau"/>
</dbReference>
<reference evidence="2 3" key="1">
    <citation type="submission" date="2019-06" db="EMBL/GenBank/DDBJ databases">
        <title>A chromosomal-level reference genome of Carpinus fangiana (Coryloideae, Betulaceae).</title>
        <authorList>
            <person name="Yang X."/>
            <person name="Wang Z."/>
            <person name="Zhang L."/>
            <person name="Hao G."/>
            <person name="Liu J."/>
            <person name="Yang Y."/>
        </authorList>
    </citation>
    <scope>NUCLEOTIDE SEQUENCE [LARGE SCALE GENOMIC DNA]</scope>
    <source>
        <strain evidence="2">Cfa_2016G</strain>
        <tissue evidence="2">Leaf</tissue>
    </source>
</reference>
<organism evidence="2 3">
    <name type="scientific">Carpinus fangiana</name>
    <dbReference type="NCBI Taxonomy" id="176857"/>
    <lineage>
        <taxon>Eukaryota</taxon>
        <taxon>Viridiplantae</taxon>
        <taxon>Streptophyta</taxon>
        <taxon>Embryophyta</taxon>
        <taxon>Tracheophyta</taxon>
        <taxon>Spermatophyta</taxon>
        <taxon>Magnoliopsida</taxon>
        <taxon>eudicotyledons</taxon>
        <taxon>Gunneridae</taxon>
        <taxon>Pentapetalae</taxon>
        <taxon>rosids</taxon>
        <taxon>fabids</taxon>
        <taxon>Fagales</taxon>
        <taxon>Betulaceae</taxon>
        <taxon>Carpinus</taxon>
    </lineage>
</organism>
<evidence type="ECO:0000259" key="1">
    <source>
        <dbReference type="PROSITE" id="PS50405"/>
    </source>
</evidence>
<dbReference type="Proteomes" id="UP000327013">
    <property type="component" value="Chromosome 1"/>
</dbReference>
<name>A0A5N6QHG5_9ROSI</name>
<dbReference type="GO" id="GO:0006749">
    <property type="term" value="P:glutathione metabolic process"/>
    <property type="evidence" value="ECO:0007669"/>
    <property type="project" value="InterPro"/>
</dbReference>
<dbReference type="PANTHER" id="PTHR11260">
    <property type="entry name" value="GLUTATHIONE S-TRANSFERASE, GST, SUPERFAMILY, GST DOMAIN CONTAINING"/>
    <property type="match status" value="1"/>
</dbReference>
<dbReference type="InterPro" id="IPR010987">
    <property type="entry name" value="Glutathione-S-Trfase_C-like"/>
</dbReference>
<dbReference type="InterPro" id="IPR045073">
    <property type="entry name" value="Omega/Tau-like"/>
</dbReference>
<protein>
    <recommendedName>
        <fullName evidence="1">GST C-terminal domain-containing protein</fullName>
    </recommendedName>
</protein>
<dbReference type="CDD" id="cd03185">
    <property type="entry name" value="GST_C_Tau"/>
    <property type="match status" value="1"/>
</dbReference>
<dbReference type="EMBL" id="CM017321">
    <property type="protein sequence ID" value="KAE7997590.1"/>
    <property type="molecule type" value="Genomic_DNA"/>
</dbReference>
<dbReference type="Pfam" id="PF00043">
    <property type="entry name" value="GST_C"/>
    <property type="match status" value="1"/>
</dbReference>
<dbReference type="AlphaFoldDB" id="A0A5N6QHG5"/>
<proteinExistence type="predicted"/>
<dbReference type="OrthoDB" id="4951845at2759"/>
<dbReference type="InterPro" id="IPR004046">
    <property type="entry name" value="GST_C"/>
</dbReference>
<dbReference type="GO" id="GO:0004364">
    <property type="term" value="F:glutathione transferase activity"/>
    <property type="evidence" value="ECO:0007669"/>
    <property type="project" value="InterPro"/>
</dbReference>
<keyword evidence="3" id="KW-1185">Reference proteome</keyword>
<dbReference type="Gene3D" id="1.20.1050.10">
    <property type="match status" value="1"/>
</dbReference>
<dbReference type="PROSITE" id="PS50405">
    <property type="entry name" value="GST_CTER"/>
    <property type="match status" value="1"/>
</dbReference>
<evidence type="ECO:0000313" key="3">
    <source>
        <dbReference type="Proteomes" id="UP000327013"/>
    </source>
</evidence>
<dbReference type="GO" id="GO:0005737">
    <property type="term" value="C:cytoplasm"/>
    <property type="evidence" value="ECO:0007669"/>
    <property type="project" value="TreeGrafter"/>
</dbReference>
<dbReference type="InterPro" id="IPR036282">
    <property type="entry name" value="Glutathione-S-Trfase_C_sf"/>
</dbReference>